<dbReference type="RefSeq" id="WP_013137180.1">
    <property type="nucleotide sequence ID" value="NC_014168.1"/>
</dbReference>
<dbReference type="Proteomes" id="UP000002247">
    <property type="component" value="Chromosome"/>
</dbReference>
<dbReference type="STRING" id="640132.Srot_0237"/>
<name>D6ZAI2_SEGRD</name>
<dbReference type="HOGENOM" id="CLU_1061266_0_0_11"/>
<evidence type="ECO:0000313" key="1">
    <source>
        <dbReference type="EMBL" id="ADG96724.1"/>
    </source>
</evidence>
<reference evidence="1 2" key="1">
    <citation type="journal article" date="2010" name="Stand. Genomic Sci.">
        <title>Complete genome sequence of Segniliparus rotundus type strain (CDC 1076).</title>
        <authorList>
            <person name="Sikorski J."/>
            <person name="Lapidus A."/>
            <person name="Copeland A."/>
            <person name="Misra M."/>
            <person name="Glavina Del Rio T."/>
            <person name="Nolan M."/>
            <person name="Lucas S."/>
            <person name="Chen F."/>
            <person name="Tice H."/>
            <person name="Cheng J.F."/>
            <person name="Jando M."/>
            <person name="Schneider S."/>
            <person name="Bruce D."/>
            <person name="Goodwin L."/>
            <person name="Pitluck S."/>
            <person name="Liolios K."/>
            <person name="Mikhailova N."/>
            <person name="Pati A."/>
            <person name="Ivanova N."/>
            <person name="Mavromatis K."/>
            <person name="Chen A."/>
            <person name="Palaniappan K."/>
            <person name="Chertkov O."/>
            <person name="Land M."/>
            <person name="Hauser L."/>
            <person name="Chang Y.J."/>
            <person name="Jeffries C.D."/>
            <person name="Brettin T."/>
            <person name="Detter J.C."/>
            <person name="Han C."/>
            <person name="Rohde M."/>
            <person name="Goker M."/>
            <person name="Bristow J."/>
            <person name="Eisen J.A."/>
            <person name="Markowitz V."/>
            <person name="Hugenholtz P."/>
            <person name="Kyrpides N.C."/>
            <person name="Klenk H.P."/>
        </authorList>
    </citation>
    <scope>NUCLEOTIDE SEQUENCE [LARGE SCALE GENOMIC DNA]</scope>
    <source>
        <strain evidence="2">ATCC BAA-972 / CDC 1076 / CIP 108378 / DSM 44985 / JCM 13578</strain>
    </source>
</reference>
<protein>
    <submittedName>
        <fullName evidence="1">Uncharacterized protein</fullName>
    </submittedName>
</protein>
<gene>
    <name evidence="1" type="ordered locus">Srot_0237</name>
</gene>
<organism evidence="1 2">
    <name type="scientific">Segniliparus rotundus (strain ATCC BAA-972 / CDC 1076 / CIP 108378 / DSM 44985 / JCM 13578)</name>
    <dbReference type="NCBI Taxonomy" id="640132"/>
    <lineage>
        <taxon>Bacteria</taxon>
        <taxon>Bacillati</taxon>
        <taxon>Actinomycetota</taxon>
        <taxon>Actinomycetes</taxon>
        <taxon>Mycobacteriales</taxon>
        <taxon>Segniliparaceae</taxon>
        <taxon>Segniliparus</taxon>
    </lineage>
</organism>
<keyword evidence="2" id="KW-1185">Reference proteome</keyword>
<dbReference type="KEGG" id="srt:Srot_0237"/>
<evidence type="ECO:0000313" key="2">
    <source>
        <dbReference type="Proteomes" id="UP000002247"/>
    </source>
</evidence>
<sequence>MGPVRARRFFSTLAIAPDAVRVVNAVAYGAALGFRLAYVKSMVANPSKARTAAMRRAGAVTAAVEGGLYDAAHARLGDSFLAAQETYRRKRSILGDLLASEPAPKRTALLSRALSGSRAVPGLRRLLPKPQPAQERRNRAKLVTPRCARALRSSVLGPSPTMLSADGEPHDYRTLWTPKDRRVEHQLLIALEEFSGLALPGLTKGNLLPFTDPETGLLVPWDEAVASSGAIVVDRAVLEYLLDSRYGDGILRGAEAFNSARAL</sequence>
<accession>D6ZAI2</accession>
<dbReference type="EMBL" id="CP001958">
    <property type="protein sequence ID" value="ADG96724.1"/>
    <property type="molecule type" value="Genomic_DNA"/>
</dbReference>
<proteinExistence type="predicted"/>
<dbReference type="AlphaFoldDB" id="D6ZAI2"/>
<dbReference type="OrthoDB" id="9824296at2"/>